<evidence type="ECO:0000313" key="2">
    <source>
        <dbReference type="RefSeq" id="XP_005166940.5"/>
    </source>
</evidence>
<dbReference type="SUPFAM" id="SSF48726">
    <property type="entry name" value="Immunoglobulin"/>
    <property type="match status" value="2"/>
</dbReference>
<dbReference type="GO" id="GO:0005615">
    <property type="term" value="C:extracellular space"/>
    <property type="evidence" value="ECO:0007669"/>
    <property type="project" value="InterPro"/>
</dbReference>
<dbReference type="InterPro" id="IPR000215">
    <property type="entry name" value="Serpin_fam"/>
</dbReference>
<dbReference type="RefSeq" id="XP_005166940.5">
    <property type="nucleotide sequence ID" value="XM_005166883.6"/>
</dbReference>
<dbReference type="Gene3D" id="2.30.39.10">
    <property type="entry name" value="Alpha-1-antitrypsin, domain 1"/>
    <property type="match status" value="1"/>
</dbReference>
<evidence type="ECO:0000313" key="3">
    <source>
        <dbReference type="ZFIN" id="ZDB-GENE-030131-1262"/>
    </source>
</evidence>
<dbReference type="InterPro" id="IPR042178">
    <property type="entry name" value="Serpin_sf_1"/>
</dbReference>
<keyword evidence="1" id="KW-1185">Reference proteome</keyword>
<proteinExistence type="predicted"/>
<name>A0ACD6B6R5_DANRE</name>
<dbReference type="PROSITE" id="PS51257">
    <property type="entry name" value="PROKAR_LIPOPROTEIN"/>
    <property type="match status" value="1"/>
</dbReference>
<dbReference type="SMART" id="SM00093">
    <property type="entry name" value="SERPIN"/>
    <property type="match status" value="1"/>
</dbReference>
<dbReference type="InterPro" id="IPR036186">
    <property type="entry name" value="Serpin_sf"/>
</dbReference>
<dbReference type="InterPro" id="IPR007110">
    <property type="entry name" value="Ig-like_dom"/>
</dbReference>
<dbReference type="GeneTree" id="ENSGT00940000159681"/>
<dbReference type="InterPro" id="IPR042185">
    <property type="entry name" value="Serpin_sf_2"/>
</dbReference>
<dbReference type="Gene3D" id="2.60.40.10">
    <property type="entry name" value="Immunoglobulins"/>
    <property type="match status" value="2"/>
</dbReference>
<dbReference type="PROSITE" id="PS50835">
    <property type="entry name" value="IG_LIKE"/>
    <property type="match status" value="2"/>
</dbReference>
<evidence type="ECO:0000313" key="1">
    <source>
        <dbReference type="Proteomes" id="UP000000437"/>
    </source>
</evidence>
<dbReference type="ZFIN" id="ZDB-GENE-030131-1262">
    <property type="gene designation" value="serping1"/>
</dbReference>
<accession>A0ACD6B6R5</accession>
<dbReference type="OrthoDB" id="6433428at2759"/>
<organism evidence="1 2">
    <name type="scientific">Danio rerio</name>
    <name type="common">Zebrafish</name>
    <name type="synonym">Brachydanio rerio</name>
    <dbReference type="NCBI Taxonomy" id="7955"/>
    <lineage>
        <taxon>Eukaryota</taxon>
        <taxon>Metazoa</taxon>
        <taxon>Chordata</taxon>
        <taxon>Craniata</taxon>
        <taxon>Vertebrata</taxon>
        <taxon>Euteleostomi</taxon>
        <taxon>Actinopterygii</taxon>
        <taxon>Neopterygii</taxon>
        <taxon>Teleostei</taxon>
        <taxon>Ostariophysi</taxon>
        <taxon>Cypriniformes</taxon>
        <taxon>Danionidae</taxon>
        <taxon>Danioninae</taxon>
        <taxon>Danio</taxon>
    </lineage>
</organism>
<sequence>MLANICVMIYQLAERRKQQEDISAKQTDISWTSRFFQIEIRPATESSTMYRVLLLLCVGLSLSSCDITVLLYSSISLPCVPDNAPALAGSTYIWNFTAPQTEPHTLSEKGKILTLKNVNSSYSGQYKCVQEGYRDEARVRRSRTFSLQVEEPPLLQEWQVIRVEAGYDVILPCKVSFSNETISPSVVWKQVTGQGAVLLNPDKNTDVEEKKEKDKEPQRVFWDISPEEKDWAIKISQTRWKDAGMYQCVINTNQTLLVELEMEGPPPPHCEGYTDPWESCNDPDSRSSKAILQESLGDFSTSVYSRLKGSKAKANLIFSPISIAAALSNLLLGARGKTRMHLEGALGLPLGFSCLHTELKKLRGVMKDTLKMASAIFYNPEQQLAEAFINQSKEFYEFVPQKLTNDSTRNVALINKWVENKTNKKITQLIDDVDPSTTFVLLNAVYFNGKWKTVFESTNNKEKFTMFSGETKDVKTLYSSNYILQMGYNKQLKADVGKFPLTGQNSLYILVPRTLSEESFLLMENNINRNTLEEMVSEMNQTPAQSAEVTLPAIKLTMTTQVDDLLRNMGLSDLFNNPNLCGMFPGEPESFISDVRHRAFLSLTEKGVEAAAATSISFSRSFSSFSALQPFVLILWSDEAAVPLFMGRIINP</sequence>
<gene>
    <name evidence="2 3" type="primary">serping1</name>
    <name evidence="2" type="synonym">C1IN</name>
    <name evidence="2" type="synonym">im:7159527</name>
    <name evidence="2" type="synonym">si:dkeyp-110g5.2</name>
    <name evidence="2" type="synonym">wu:fb60c09</name>
    <name evidence="2" type="synonym">wu:fb62a08</name>
    <name evidence="2" type="synonym">wu:fb64f02</name>
</gene>
<dbReference type="InterPro" id="IPR013783">
    <property type="entry name" value="Ig-like_fold"/>
</dbReference>
<dbReference type="CTD" id="710"/>
<dbReference type="Gene3D" id="3.30.497.10">
    <property type="entry name" value="Antithrombin, subunit I, domain 2"/>
    <property type="match status" value="1"/>
</dbReference>
<dbReference type="InterPro" id="IPR013106">
    <property type="entry name" value="Ig_V-set"/>
</dbReference>
<dbReference type="Proteomes" id="UP000000437">
    <property type="component" value="Chromosome 8"/>
</dbReference>
<dbReference type="SUPFAM" id="SSF56574">
    <property type="entry name" value="Serpins"/>
    <property type="match status" value="1"/>
</dbReference>
<dbReference type="AGR" id="ZFIN:ZDB-GENE-030131-1262"/>
<dbReference type="Pfam" id="PF00079">
    <property type="entry name" value="Serpin"/>
    <property type="match status" value="1"/>
</dbReference>
<dbReference type="SMART" id="SM00409">
    <property type="entry name" value="IG"/>
    <property type="match status" value="2"/>
</dbReference>
<dbReference type="Pfam" id="PF07686">
    <property type="entry name" value="V-set"/>
    <property type="match status" value="1"/>
</dbReference>
<reference evidence="2" key="1">
    <citation type="submission" date="2025-08" db="UniProtKB">
        <authorList>
            <consortium name="RefSeq"/>
        </authorList>
    </citation>
    <scope>IDENTIFICATION</scope>
    <source>
        <strain evidence="2">Tuebingen</strain>
        <tissue evidence="2">Fibroblasts and whole tissue</tissue>
    </source>
</reference>
<dbReference type="GO" id="GO:0004867">
    <property type="term" value="F:serine-type endopeptidase inhibitor activity"/>
    <property type="evidence" value="ECO:0007669"/>
    <property type="project" value="InterPro"/>
</dbReference>
<dbReference type="PANTHER" id="PTHR11461:SF159">
    <property type="entry name" value="PLASMA PROTEASE C1 INHIBITOR"/>
    <property type="match status" value="1"/>
</dbReference>
<dbReference type="FunFam" id="2.60.40.10:FF:003417">
    <property type="match status" value="1"/>
</dbReference>
<protein>
    <submittedName>
        <fullName evidence="2">Plasma protease C1 inhibitor isoform X1</fullName>
    </submittedName>
</protein>
<dbReference type="PANTHER" id="PTHR11461">
    <property type="entry name" value="SERINE PROTEASE INHIBITOR, SERPIN"/>
    <property type="match status" value="1"/>
</dbReference>
<dbReference type="InterPro" id="IPR023796">
    <property type="entry name" value="Serpin_dom"/>
</dbReference>
<dbReference type="InterPro" id="IPR036179">
    <property type="entry name" value="Ig-like_dom_sf"/>
</dbReference>
<dbReference type="KEGG" id="dre:567801"/>
<dbReference type="InterPro" id="IPR003599">
    <property type="entry name" value="Ig_sub"/>
</dbReference>